<comment type="caution">
    <text evidence="2">The sequence shown here is derived from an EMBL/GenBank/DDBJ whole genome shotgun (WGS) entry which is preliminary data.</text>
</comment>
<accession>A0A853CR34</accession>
<dbReference type="Pfam" id="PF06722">
    <property type="entry name" value="EryCIII-like_C"/>
    <property type="match status" value="1"/>
</dbReference>
<dbReference type="GO" id="GO:0016757">
    <property type="term" value="F:glycosyltransferase activity"/>
    <property type="evidence" value="ECO:0007669"/>
    <property type="project" value="UniProtKB-ARBA"/>
</dbReference>
<dbReference type="RefSeq" id="WP_179604789.1">
    <property type="nucleotide sequence ID" value="NZ_BAABEH010000001.1"/>
</dbReference>
<organism evidence="2 3">
    <name type="scientific">Leifsonia shinshuensis</name>
    <dbReference type="NCBI Taxonomy" id="150026"/>
    <lineage>
        <taxon>Bacteria</taxon>
        <taxon>Bacillati</taxon>
        <taxon>Actinomycetota</taxon>
        <taxon>Actinomycetes</taxon>
        <taxon>Micrococcales</taxon>
        <taxon>Microbacteriaceae</taxon>
        <taxon>Leifsonia</taxon>
    </lineage>
</organism>
<reference evidence="2 3" key="1">
    <citation type="submission" date="2020-07" db="EMBL/GenBank/DDBJ databases">
        <title>Sequencing the genomes of 1000 actinobacteria strains.</title>
        <authorList>
            <person name="Klenk H.-P."/>
        </authorList>
    </citation>
    <scope>NUCLEOTIDE SEQUENCE [LARGE SCALE GENOMIC DNA]</scope>
    <source>
        <strain evidence="2 3">DSM 15165</strain>
    </source>
</reference>
<feature type="domain" description="Erythromycin biosynthesis protein CIII-like C-terminal" evidence="1">
    <location>
        <begin position="230"/>
        <end position="339"/>
    </location>
</feature>
<dbReference type="SUPFAM" id="SSF53756">
    <property type="entry name" value="UDP-Glycosyltransferase/glycogen phosphorylase"/>
    <property type="match status" value="1"/>
</dbReference>
<dbReference type="AlphaFoldDB" id="A0A853CR34"/>
<dbReference type="Gene3D" id="3.40.50.2000">
    <property type="entry name" value="Glycogen Phosphorylase B"/>
    <property type="match status" value="2"/>
</dbReference>
<gene>
    <name evidence="2" type="ORF">HNR13_001065</name>
</gene>
<dbReference type="EMBL" id="JACCFL010000001">
    <property type="protein sequence ID" value="NYJ22778.1"/>
    <property type="molecule type" value="Genomic_DNA"/>
</dbReference>
<dbReference type="InterPro" id="IPR050426">
    <property type="entry name" value="Glycosyltransferase_28"/>
</dbReference>
<protein>
    <submittedName>
        <fullName evidence="2">UDP:flavonoid glycosyltransferase YjiC (YdhE family)</fullName>
    </submittedName>
</protein>
<evidence type="ECO:0000313" key="2">
    <source>
        <dbReference type="EMBL" id="NYJ22778.1"/>
    </source>
</evidence>
<sequence length="372" mass="38679">MSTIAVVTVDAGGNVPPMLRVAEALAARGHRIELLGQPRQSPLAAERGFGFRGVESLRGWNSGVRRSVPTAVRQAVALLADRRIGAEVAALAREAGAELAVTDCLLASTHAPLRAAGIPDVVLFHTLYSYWTGDLARGPVGMLARLRGTDPRAAWAGAAARVVASDRTLDPGATADGVDWVGAVERGEPRRPAPDEPPLVVVSLSTAWLPGQSAAYQRIVDALGGLPLRGVVTLGGLAPDRPLRVPPNVEVVDRADHGALFRRASLLVGHGGHSTTLRALAHDVPMVLMPMHPLLDQPAVAAAVARAGAAEVVSRKASAEHIRSAVARVLASGPAAVEARALGTRVRSGDAAVAAADAVERELRARRPSAQR</sequence>
<keyword evidence="2" id="KW-0808">Transferase</keyword>
<evidence type="ECO:0000259" key="1">
    <source>
        <dbReference type="Pfam" id="PF06722"/>
    </source>
</evidence>
<evidence type="ECO:0000313" key="3">
    <source>
        <dbReference type="Proteomes" id="UP000578352"/>
    </source>
</evidence>
<dbReference type="PANTHER" id="PTHR48050:SF13">
    <property type="entry name" value="STEROL 3-BETA-GLUCOSYLTRANSFERASE UGT80A2"/>
    <property type="match status" value="1"/>
</dbReference>
<dbReference type="InterPro" id="IPR010610">
    <property type="entry name" value="EryCIII-like_C"/>
</dbReference>
<proteinExistence type="predicted"/>
<name>A0A853CR34_9MICO</name>
<dbReference type="Proteomes" id="UP000578352">
    <property type="component" value="Unassembled WGS sequence"/>
</dbReference>
<dbReference type="PANTHER" id="PTHR48050">
    <property type="entry name" value="STEROL 3-BETA-GLUCOSYLTRANSFERASE"/>
    <property type="match status" value="1"/>
</dbReference>